<dbReference type="KEGG" id="ahz:APS56_12695"/>
<dbReference type="Pfam" id="PF20434">
    <property type="entry name" value="BD-FAE"/>
    <property type="match status" value="1"/>
</dbReference>
<dbReference type="InterPro" id="IPR050300">
    <property type="entry name" value="GDXG_lipolytic_enzyme"/>
</dbReference>
<keyword evidence="1" id="KW-0378">Hydrolase</keyword>
<feature type="domain" description="BD-FAE-like" evidence="2">
    <location>
        <begin position="85"/>
        <end position="267"/>
    </location>
</feature>
<dbReference type="GO" id="GO:0016787">
    <property type="term" value="F:hydrolase activity"/>
    <property type="evidence" value="ECO:0007669"/>
    <property type="project" value="UniProtKB-KW"/>
</dbReference>
<proteinExistence type="predicted"/>
<dbReference type="Proteomes" id="UP000057981">
    <property type="component" value="Chromosome"/>
</dbReference>
<dbReference type="AlphaFoldDB" id="A0A0P0CIC5"/>
<sequence>MLIHIFNNLKIGFILYIFCFKTLSFSQGFEINLWSNVPGAIKDIDYKEQFTYFNNGEINGVSKVSQPTITVFLADSTISNGTGLVICPGGAYSHLSINKEGFSVAKWLNSIGISAFVLKYRLPSDAIMIDKSIGPLQDAQQAMKLVRLHSKKWHLNPNKIGIMGFSAGGHLAATLSTRYAEKLLPTLDSISAKPNFSILIYPVISMKDEMTHINSRKNLLGTDITEKYLNKYSNEIQVNGNTPKTFLVHASDDNSVPVQNSLTYYRALNKNKVPVEMHIYQKGGHGFGMGSEENNNFWPIACENWLAFNKYILKRAN</sequence>
<accession>A0A0P0CIC5</accession>
<gene>
    <name evidence="3" type="ORF">APS56_12695</name>
</gene>
<dbReference type="Gene3D" id="3.40.50.1820">
    <property type="entry name" value="alpha/beta hydrolase"/>
    <property type="match status" value="1"/>
</dbReference>
<evidence type="ECO:0000313" key="4">
    <source>
        <dbReference type="Proteomes" id="UP000057981"/>
    </source>
</evidence>
<dbReference type="EMBL" id="CP012898">
    <property type="protein sequence ID" value="ALJ05936.1"/>
    <property type="molecule type" value="Genomic_DNA"/>
</dbReference>
<dbReference type="OrthoDB" id="9794725at2"/>
<dbReference type="PANTHER" id="PTHR48081:SF6">
    <property type="entry name" value="PEPTIDASE S9 PROLYL OLIGOPEPTIDASE CATALYTIC DOMAIN-CONTAINING PROTEIN"/>
    <property type="match status" value="1"/>
</dbReference>
<organism evidence="3 4">
    <name type="scientific">Pseudalgibacter alginicilyticus</name>
    <dbReference type="NCBI Taxonomy" id="1736674"/>
    <lineage>
        <taxon>Bacteria</taxon>
        <taxon>Pseudomonadati</taxon>
        <taxon>Bacteroidota</taxon>
        <taxon>Flavobacteriia</taxon>
        <taxon>Flavobacteriales</taxon>
        <taxon>Flavobacteriaceae</taxon>
        <taxon>Pseudalgibacter</taxon>
    </lineage>
</organism>
<dbReference type="STRING" id="1736674.APS56_12695"/>
<dbReference type="PANTHER" id="PTHR48081">
    <property type="entry name" value="AB HYDROLASE SUPERFAMILY PROTEIN C4A8.06C"/>
    <property type="match status" value="1"/>
</dbReference>
<dbReference type="InterPro" id="IPR049492">
    <property type="entry name" value="BD-FAE-like_dom"/>
</dbReference>
<reference evidence="3 4" key="1">
    <citation type="submission" date="2015-10" db="EMBL/GenBank/DDBJ databases">
        <authorList>
            <person name="Gilbert D.G."/>
        </authorList>
    </citation>
    <scope>NUCLEOTIDE SEQUENCE [LARGE SCALE GENOMIC DNA]</scope>
    <source>
        <strain evidence="4">HZ-22</strain>
    </source>
</reference>
<dbReference type="InterPro" id="IPR029058">
    <property type="entry name" value="AB_hydrolase_fold"/>
</dbReference>
<evidence type="ECO:0000256" key="1">
    <source>
        <dbReference type="ARBA" id="ARBA00022801"/>
    </source>
</evidence>
<keyword evidence="4" id="KW-1185">Reference proteome</keyword>
<dbReference type="PATRIC" id="fig|1736674.3.peg.2597"/>
<evidence type="ECO:0000313" key="3">
    <source>
        <dbReference type="EMBL" id="ALJ05936.1"/>
    </source>
</evidence>
<evidence type="ECO:0000259" key="2">
    <source>
        <dbReference type="Pfam" id="PF20434"/>
    </source>
</evidence>
<dbReference type="SUPFAM" id="SSF53474">
    <property type="entry name" value="alpha/beta-Hydrolases"/>
    <property type="match status" value="1"/>
</dbReference>
<protein>
    <recommendedName>
        <fullName evidence="2">BD-FAE-like domain-containing protein</fullName>
    </recommendedName>
</protein>
<name>A0A0P0CIC5_9FLAO</name>